<proteinExistence type="predicted"/>
<accession>A0A0M3HQ82</accession>
<protein>
    <submittedName>
        <fullName evidence="2">DDE_Tnp_IS1595 domain-containing protein</fullName>
    </submittedName>
</protein>
<dbReference type="WBParaSite" id="ALUE_0000420401-mRNA-1">
    <property type="protein sequence ID" value="ALUE_0000420401-mRNA-1"/>
    <property type="gene ID" value="ALUE_0000420401"/>
</dbReference>
<sequence length="137" mass="15176">MFRAVERGTASAVLFVAADGTRTTLEALRAQRVLPGSVLVSDVWTTYNELGASKSSDLLQCIFADSTLQNIRNSSKDEKNCSALSARPMITDTSTRRSWTTVNPSAPALPRLRRYEAIPRGSWRLCPRSQRRGHIIP</sequence>
<evidence type="ECO:0000313" key="2">
    <source>
        <dbReference type="WBParaSite" id="ALUE_0000420401-mRNA-1"/>
    </source>
</evidence>
<evidence type="ECO:0000313" key="1">
    <source>
        <dbReference type="Proteomes" id="UP000036681"/>
    </source>
</evidence>
<name>A0A0M3HQ82_ASCLU</name>
<organism evidence="1 2">
    <name type="scientific">Ascaris lumbricoides</name>
    <name type="common">Giant roundworm</name>
    <dbReference type="NCBI Taxonomy" id="6252"/>
    <lineage>
        <taxon>Eukaryota</taxon>
        <taxon>Metazoa</taxon>
        <taxon>Ecdysozoa</taxon>
        <taxon>Nematoda</taxon>
        <taxon>Chromadorea</taxon>
        <taxon>Rhabditida</taxon>
        <taxon>Spirurina</taxon>
        <taxon>Ascaridomorpha</taxon>
        <taxon>Ascaridoidea</taxon>
        <taxon>Ascarididae</taxon>
        <taxon>Ascaris</taxon>
    </lineage>
</organism>
<reference evidence="2" key="1">
    <citation type="submission" date="2017-02" db="UniProtKB">
        <authorList>
            <consortium name="WormBaseParasite"/>
        </authorList>
    </citation>
    <scope>IDENTIFICATION</scope>
</reference>
<dbReference type="Proteomes" id="UP000036681">
    <property type="component" value="Unplaced"/>
</dbReference>
<dbReference type="AlphaFoldDB" id="A0A0M3HQ82"/>
<keyword evidence="1" id="KW-1185">Reference proteome</keyword>